<dbReference type="Proteomes" id="UP000008810">
    <property type="component" value="Chromosome 4"/>
</dbReference>
<dbReference type="PANTHER" id="PTHR47441">
    <property type="match status" value="1"/>
</dbReference>
<dbReference type="SUPFAM" id="SSF53335">
    <property type="entry name" value="S-adenosyl-L-methionine-dependent methyltransferases"/>
    <property type="match status" value="1"/>
</dbReference>
<evidence type="ECO:0000256" key="2">
    <source>
        <dbReference type="ARBA" id="ARBA00022679"/>
    </source>
</evidence>
<dbReference type="InterPro" id="IPR052663">
    <property type="entry name" value="RF_glutamine_MTase_cyano"/>
</dbReference>
<keyword evidence="2" id="KW-0808">Transferase</keyword>
<evidence type="ECO:0000313" key="6">
    <source>
        <dbReference type="EMBL" id="PNT62341.1"/>
    </source>
</evidence>
<feature type="compositionally biased region" description="Low complexity" evidence="4">
    <location>
        <begin position="85"/>
        <end position="110"/>
    </location>
</feature>
<dbReference type="GO" id="GO:0008757">
    <property type="term" value="F:S-adenosylmethionine-dependent methyltransferase activity"/>
    <property type="evidence" value="ECO:0007669"/>
    <property type="project" value="UniProtKB-ARBA"/>
</dbReference>
<reference evidence="7" key="3">
    <citation type="submission" date="2018-08" db="UniProtKB">
        <authorList>
            <consortium name="EnsemblPlants"/>
        </authorList>
    </citation>
    <scope>IDENTIFICATION</scope>
    <source>
        <strain evidence="7">cv. Bd21</strain>
    </source>
</reference>
<evidence type="ECO:0000313" key="8">
    <source>
        <dbReference type="Proteomes" id="UP000008810"/>
    </source>
</evidence>
<dbReference type="GO" id="GO:0008276">
    <property type="term" value="F:protein methyltransferase activity"/>
    <property type="evidence" value="ECO:0007669"/>
    <property type="project" value="InterPro"/>
</dbReference>
<feature type="domain" description="Methyltransferase small" evidence="5">
    <location>
        <begin position="242"/>
        <end position="319"/>
    </location>
</feature>
<dbReference type="EnsemblPlants" id="PNT62341">
    <property type="protein sequence ID" value="PNT62341"/>
    <property type="gene ID" value="BRADI_4g01900v3"/>
</dbReference>
<dbReference type="InterPro" id="IPR002052">
    <property type="entry name" value="DNA_methylase_N6_adenine_CS"/>
</dbReference>
<dbReference type="GO" id="GO:0003676">
    <property type="term" value="F:nucleic acid binding"/>
    <property type="evidence" value="ECO:0007669"/>
    <property type="project" value="InterPro"/>
</dbReference>
<evidence type="ECO:0000259" key="5">
    <source>
        <dbReference type="Pfam" id="PF05175"/>
    </source>
</evidence>
<evidence type="ECO:0000256" key="1">
    <source>
        <dbReference type="ARBA" id="ARBA00022603"/>
    </source>
</evidence>
<accession>A0A2K2CJZ0</accession>
<dbReference type="FunCoup" id="A0A2K2CJZ0">
    <property type="interactions" value="695"/>
</dbReference>
<proteinExistence type="predicted"/>
<dbReference type="AlphaFoldDB" id="A0A2K2CJZ0"/>
<dbReference type="Gramene" id="PNT62341">
    <property type="protein sequence ID" value="PNT62341"/>
    <property type="gene ID" value="BRADI_4g01900v3"/>
</dbReference>
<sequence length="414" mass="45207">MNEFSLLLKPSPSAHRRLSPAHAPSSSSLQPCNGCNRSSAIFLLSPSSSLSLEAEAKSEEAMLLSRSTRPILSPFLRKPKPSRLPKPFSSASASASALTPPTPRSPATTAHVPEDPTPLFLRPPTHPVPAPSLAAFRRRAAALVPPNAPHLHRHLRWLLADASSSTANPDPAVHLLRAPLDELEALWLRHVRDRRPFQYVVGNEHWRDLVVAVRDGVLIPRPETEAVVDMVGSVEGFGDGWWADLGTGSGAIAVAVARMLGPRGRVFATDVSEVAVEVARLNVERYGMQDKVEIRHGSWFEPLEDVKGKLMGVISNPPYIPTDDLPGLQPEVGWHEPKLALDGGKDGLDHLLHLCEGLSSALKPGGFFVFETNGDKQSEFLADFISTKWSSSFCNVEAVLDFADIKRFVRGYRR</sequence>
<gene>
    <name evidence="7" type="primary">LOC100840562</name>
    <name evidence="6" type="ORF">BRADI_4g01900v3</name>
</gene>
<dbReference type="Pfam" id="PF05175">
    <property type="entry name" value="MTS"/>
    <property type="match status" value="1"/>
</dbReference>
<keyword evidence="8" id="KW-1185">Reference proteome</keyword>
<dbReference type="STRING" id="15368.A0A2K2CJZ0"/>
<dbReference type="NCBIfam" id="TIGR00536">
    <property type="entry name" value="hemK_fam"/>
    <property type="match status" value="1"/>
</dbReference>
<dbReference type="OrthoDB" id="269872at2759"/>
<evidence type="ECO:0000256" key="4">
    <source>
        <dbReference type="SAM" id="MobiDB-lite"/>
    </source>
</evidence>
<reference evidence="6" key="2">
    <citation type="submission" date="2017-06" db="EMBL/GenBank/DDBJ databases">
        <title>WGS assembly of Brachypodium distachyon.</title>
        <authorList>
            <consortium name="The International Brachypodium Initiative"/>
            <person name="Lucas S."/>
            <person name="Harmon-Smith M."/>
            <person name="Lail K."/>
            <person name="Tice H."/>
            <person name="Grimwood J."/>
            <person name="Bruce D."/>
            <person name="Barry K."/>
            <person name="Shu S."/>
            <person name="Lindquist E."/>
            <person name="Wang M."/>
            <person name="Pitluck S."/>
            <person name="Vogel J.P."/>
            <person name="Garvin D.F."/>
            <person name="Mockler T.C."/>
            <person name="Schmutz J."/>
            <person name="Rokhsar D."/>
            <person name="Bevan M.W."/>
        </authorList>
    </citation>
    <scope>NUCLEOTIDE SEQUENCE</scope>
    <source>
        <strain evidence="6">Bd21</strain>
    </source>
</reference>
<name>A0A2K2CJZ0_BRADI</name>
<dbReference type="PANTHER" id="PTHR47441:SF3">
    <property type="entry name" value="RELEASE FACTOR GLUTAMINE METHYLTRANSFERASE"/>
    <property type="match status" value="1"/>
</dbReference>
<feature type="compositionally biased region" description="Low complexity" evidence="4">
    <location>
        <begin position="20"/>
        <end position="29"/>
    </location>
</feature>
<reference evidence="6 7" key="1">
    <citation type="journal article" date="2010" name="Nature">
        <title>Genome sequencing and analysis of the model grass Brachypodium distachyon.</title>
        <authorList>
            <consortium name="International Brachypodium Initiative"/>
        </authorList>
    </citation>
    <scope>NUCLEOTIDE SEQUENCE [LARGE SCALE GENOMIC DNA]</scope>
    <source>
        <strain evidence="6 7">Bd21</strain>
    </source>
</reference>
<dbReference type="EMBL" id="CM000883">
    <property type="protein sequence ID" value="PNT62341.1"/>
    <property type="molecule type" value="Genomic_DNA"/>
</dbReference>
<dbReference type="InterPro" id="IPR004556">
    <property type="entry name" value="HemK-like"/>
</dbReference>
<keyword evidence="1" id="KW-0489">Methyltransferase</keyword>
<keyword evidence="3" id="KW-0949">S-adenosyl-L-methionine</keyword>
<dbReference type="Gene3D" id="3.40.50.150">
    <property type="entry name" value="Vaccinia Virus protein VP39"/>
    <property type="match status" value="1"/>
</dbReference>
<dbReference type="PROSITE" id="PS00092">
    <property type="entry name" value="N6_MTASE"/>
    <property type="match status" value="1"/>
</dbReference>
<dbReference type="GO" id="GO:0032259">
    <property type="term" value="P:methylation"/>
    <property type="evidence" value="ECO:0007669"/>
    <property type="project" value="UniProtKB-KW"/>
</dbReference>
<feature type="region of interest" description="Disordered" evidence="4">
    <location>
        <begin position="1"/>
        <end position="31"/>
    </location>
</feature>
<feature type="region of interest" description="Disordered" evidence="4">
    <location>
        <begin position="74"/>
        <end position="116"/>
    </location>
</feature>
<evidence type="ECO:0000313" key="7">
    <source>
        <dbReference type="EnsemblPlants" id="PNT62341"/>
    </source>
</evidence>
<dbReference type="ExpressionAtlas" id="A0A2K2CJZ0">
    <property type="expression patterns" value="baseline and differential"/>
</dbReference>
<organism evidence="6">
    <name type="scientific">Brachypodium distachyon</name>
    <name type="common">Purple false brome</name>
    <name type="synonym">Trachynia distachya</name>
    <dbReference type="NCBI Taxonomy" id="15368"/>
    <lineage>
        <taxon>Eukaryota</taxon>
        <taxon>Viridiplantae</taxon>
        <taxon>Streptophyta</taxon>
        <taxon>Embryophyta</taxon>
        <taxon>Tracheophyta</taxon>
        <taxon>Spermatophyta</taxon>
        <taxon>Magnoliopsida</taxon>
        <taxon>Liliopsida</taxon>
        <taxon>Poales</taxon>
        <taxon>Poaceae</taxon>
        <taxon>BOP clade</taxon>
        <taxon>Pooideae</taxon>
        <taxon>Stipodae</taxon>
        <taxon>Brachypodieae</taxon>
        <taxon>Brachypodium</taxon>
    </lineage>
</organism>
<evidence type="ECO:0000256" key="3">
    <source>
        <dbReference type="ARBA" id="ARBA00022691"/>
    </source>
</evidence>
<dbReference type="InterPro" id="IPR029063">
    <property type="entry name" value="SAM-dependent_MTases_sf"/>
</dbReference>
<dbReference type="InterPro" id="IPR007848">
    <property type="entry name" value="Small_mtfrase_dom"/>
</dbReference>
<dbReference type="CDD" id="cd02440">
    <property type="entry name" value="AdoMet_MTases"/>
    <property type="match status" value="1"/>
</dbReference>
<protein>
    <recommendedName>
        <fullName evidence="5">Methyltransferase small domain-containing protein</fullName>
    </recommendedName>
</protein>